<dbReference type="HOGENOM" id="CLU_003667_0_0_1"/>
<dbReference type="PANTHER" id="PTHR39469">
    <property type="entry name" value="CHROMOSOME 1, WHOLE GENOME SHOTGUN SEQUENCE"/>
    <property type="match status" value="1"/>
</dbReference>
<evidence type="ECO:0000313" key="9">
    <source>
        <dbReference type="EMBL" id="CEJ89444.1"/>
    </source>
</evidence>
<feature type="domain" description="TM7S3/TM198-like" evidence="8">
    <location>
        <begin position="145"/>
        <end position="348"/>
    </location>
</feature>
<feature type="region of interest" description="Disordered" evidence="5">
    <location>
        <begin position="780"/>
        <end position="809"/>
    </location>
</feature>
<name>A0A0A1T3M8_9HYPO</name>
<dbReference type="OrthoDB" id="102260at2759"/>
<dbReference type="Proteomes" id="UP000039046">
    <property type="component" value="Unassembled WGS sequence"/>
</dbReference>
<keyword evidence="2 6" id="KW-0812">Transmembrane</keyword>
<feature type="compositionally biased region" description="Basic residues" evidence="5">
    <location>
        <begin position="507"/>
        <end position="520"/>
    </location>
</feature>
<keyword evidence="7" id="KW-0732">Signal</keyword>
<feature type="compositionally biased region" description="Low complexity" evidence="5">
    <location>
        <begin position="59"/>
        <end position="69"/>
    </location>
</feature>
<keyword evidence="3 6" id="KW-1133">Transmembrane helix</keyword>
<evidence type="ECO:0000256" key="3">
    <source>
        <dbReference type="ARBA" id="ARBA00022989"/>
    </source>
</evidence>
<reference evidence="9 10" key="1">
    <citation type="journal article" date="2015" name="Genome Announc.">
        <title>Draft Genome Sequence and Gene Annotation of the Entomopathogenic Fungus Verticillium hemipterigenum.</title>
        <authorList>
            <person name="Horn F."/>
            <person name="Habel A."/>
            <person name="Scharf D.H."/>
            <person name="Dworschak J."/>
            <person name="Brakhage A.A."/>
            <person name="Guthke R."/>
            <person name="Hertweck C."/>
            <person name="Linde J."/>
        </authorList>
    </citation>
    <scope>NUCLEOTIDE SEQUENCE [LARGE SCALE GENOMIC DNA]</scope>
</reference>
<evidence type="ECO:0000259" key="8">
    <source>
        <dbReference type="Pfam" id="PF13886"/>
    </source>
</evidence>
<evidence type="ECO:0000256" key="2">
    <source>
        <dbReference type="ARBA" id="ARBA00022692"/>
    </source>
</evidence>
<feature type="region of interest" description="Disordered" evidence="5">
    <location>
        <begin position="1034"/>
        <end position="1057"/>
    </location>
</feature>
<dbReference type="InterPro" id="IPR025256">
    <property type="entry name" value="TM7S3/TM198-like_dom"/>
</dbReference>
<feature type="chain" id="PRO_5001989813" description="TM7S3/TM198-like domain-containing protein" evidence="7">
    <location>
        <begin position="27"/>
        <end position="1074"/>
    </location>
</feature>
<feature type="compositionally biased region" description="Low complexity" evidence="5">
    <location>
        <begin position="90"/>
        <end position="104"/>
    </location>
</feature>
<feature type="transmembrane region" description="Helical" evidence="6">
    <location>
        <begin position="167"/>
        <end position="187"/>
    </location>
</feature>
<feature type="transmembrane region" description="Helical" evidence="6">
    <location>
        <begin position="275"/>
        <end position="293"/>
    </location>
</feature>
<feature type="transmembrane region" description="Helical" evidence="6">
    <location>
        <begin position="199"/>
        <end position="217"/>
    </location>
</feature>
<sequence length="1074" mass="116933">MFSKVRCRVWLLLCFFLMLQLSVSQSFNVIRRADPIPSSSPPPPASKASEPPPPPPPASKAGSDSPAPAQTEKPNKSGNDENHDSPTSGASLAASITSAPAPSPTGSAFGGITTTLGNATFVNLTLPGDQLPIDPQLTPGWGVAGSILLLTGLTYSLIGIKNRWIHTFFSAAYLAALGVTVLIIYVMQVPVSDALQGGYVVAIVVSSCAVGAASTFFRELTEGFGCALGGFCLSMWLMCLAPGGLLQQAAARAIFIAAFTFSGFAFYFSRFTRDWALIILISFSGATVTVLGIDCFSKAGLKEFWAYTWHLNDNLFPFGATTYPVTKGIRVEIAAVVIIFLFSIVSQIKLWRVIRDRRGKREAERAEDQRNLQAEEENVGRQIEASMRRDRKAWERIYGDDTVISFRDSRLSEPGVIDVEKAGLRSSYMSRRHSNQVIELEDLSESNESQQHLASSAASHGEKGSIIIQNAHDDPFTEYIHENGDCDEQHDSVNDIQQRRLSNLSKRVSRTSNHSKRHSRSISLTQAPEVVPLPFTVPEGDENQPESGRSSVAAIVDEENNQPTSKSRGIAKRFSQSSTTLLRSLSQGSAKTNDLLDKGRESQEDLVLPRDEDDNGSLAATVDHESVASSRRSSVAIEPRKSIEITAELSSTDSATADKAVDHPTHAASVTSEVSVPASLSKGHLPQSLSRVALSYRTNEWAKHLSHAETPDLDELPVDESTSSTKDDTVRPVDMDGLQQVAEHGIPPAIRRSESRAAHVSAALDELTGGEDKRLTIGSVVLPPPTSPLSGRNPKSPTNFAMRSPSNFGLRKASPIEPIAEENGTADMSSTNTPVKAKQEPVSRPAIPGIVSCDSPQTLIGQRDLAMRSRSQVNLLNTNAPPPMMNYGGSDAGSVVDFPAYPANAVMDGDNLTLTQRRQLMRNNSRISLTPSMNSFYNAENNYGGAEATTFDSHQPQRNSNLPTAAAREAKLANFRMSVSQDLRAGNPVMLSSTRDTPFASTNSLLSSRDHELQRNIEFQRNIMLGQKEVEAQRREMQKRDREFSDRAFNERMRTGDLLEAHREAMKKMQKGGK</sequence>
<feature type="compositionally biased region" description="Basic and acidic residues" evidence="5">
    <location>
        <begin position="73"/>
        <end position="84"/>
    </location>
</feature>
<feature type="compositionally biased region" description="Polar residues" evidence="5">
    <location>
        <begin position="793"/>
        <end position="807"/>
    </location>
</feature>
<evidence type="ECO:0000256" key="4">
    <source>
        <dbReference type="ARBA" id="ARBA00023136"/>
    </source>
</evidence>
<dbReference type="Pfam" id="PF13886">
    <property type="entry name" value="TM7S3_TM198"/>
    <property type="match status" value="1"/>
</dbReference>
<evidence type="ECO:0000256" key="5">
    <source>
        <dbReference type="SAM" id="MobiDB-lite"/>
    </source>
</evidence>
<feature type="region of interest" description="Disordered" evidence="5">
    <location>
        <begin position="501"/>
        <end position="550"/>
    </location>
</feature>
<keyword evidence="10" id="KW-1185">Reference proteome</keyword>
<dbReference type="PANTHER" id="PTHR39469:SF1">
    <property type="entry name" value="DUF4203 DOMAIN-CONTAINING PROTEIN"/>
    <property type="match status" value="1"/>
</dbReference>
<proteinExistence type="predicted"/>
<evidence type="ECO:0000256" key="1">
    <source>
        <dbReference type="ARBA" id="ARBA00004141"/>
    </source>
</evidence>
<feature type="transmembrane region" description="Helical" evidence="6">
    <location>
        <begin position="249"/>
        <end position="268"/>
    </location>
</feature>
<evidence type="ECO:0000256" key="7">
    <source>
        <dbReference type="SAM" id="SignalP"/>
    </source>
</evidence>
<protein>
    <recommendedName>
        <fullName evidence="8">TM7S3/TM198-like domain-containing protein</fullName>
    </recommendedName>
</protein>
<comment type="subcellular location">
    <subcellularLocation>
        <location evidence="1">Membrane</location>
        <topology evidence="1">Multi-pass membrane protein</topology>
    </subcellularLocation>
</comment>
<dbReference type="STRING" id="1531966.A0A0A1T3M8"/>
<feature type="region of interest" description="Disordered" evidence="5">
    <location>
        <begin position="581"/>
        <end position="617"/>
    </location>
</feature>
<feature type="region of interest" description="Disordered" evidence="5">
    <location>
        <begin position="712"/>
        <end position="731"/>
    </location>
</feature>
<dbReference type="GO" id="GO:0016020">
    <property type="term" value="C:membrane"/>
    <property type="evidence" value="ECO:0007669"/>
    <property type="project" value="UniProtKB-SubCell"/>
</dbReference>
<organism evidence="9 10">
    <name type="scientific">[Torrubiella] hemipterigena</name>
    <dbReference type="NCBI Taxonomy" id="1531966"/>
    <lineage>
        <taxon>Eukaryota</taxon>
        <taxon>Fungi</taxon>
        <taxon>Dikarya</taxon>
        <taxon>Ascomycota</taxon>
        <taxon>Pezizomycotina</taxon>
        <taxon>Sordariomycetes</taxon>
        <taxon>Hypocreomycetidae</taxon>
        <taxon>Hypocreales</taxon>
        <taxon>Clavicipitaceae</taxon>
        <taxon>Clavicipitaceae incertae sedis</taxon>
        <taxon>'Torrubiella' clade</taxon>
    </lineage>
</organism>
<gene>
    <name evidence="9" type="ORF">VHEMI05287</name>
</gene>
<evidence type="ECO:0000256" key="6">
    <source>
        <dbReference type="SAM" id="Phobius"/>
    </source>
</evidence>
<accession>A0A0A1T3M8</accession>
<feature type="compositionally biased region" description="Pro residues" evidence="5">
    <location>
        <begin position="38"/>
        <end position="58"/>
    </location>
</feature>
<feature type="compositionally biased region" description="Basic and acidic residues" evidence="5">
    <location>
        <begin position="594"/>
        <end position="610"/>
    </location>
</feature>
<dbReference type="AlphaFoldDB" id="A0A0A1T3M8"/>
<evidence type="ECO:0000313" key="10">
    <source>
        <dbReference type="Proteomes" id="UP000039046"/>
    </source>
</evidence>
<feature type="signal peptide" evidence="7">
    <location>
        <begin position="1"/>
        <end position="26"/>
    </location>
</feature>
<feature type="transmembrane region" description="Helical" evidence="6">
    <location>
        <begin position="140"/>
        <end position="160"/>
    </location>
</feature>
<keyword evidence="4 6" id="KW-0472">Membrane</keyword>
<feature type="region of interest" description="Disordered" evidence="5">
    <location>
        <begin position="35"/>
        <end position="104"/>
    </location>
</feature>
<feature type="region of interest" description="Disordered" evidence="5">
    <location>
        <begin position="443"/>
        <end position="462"/>
    </location>
</feature>
<feature type="transmembrane region" description="Helical" evidence="6">
    <location>
        <begin position="224"/>
        <end position="243"/>
    </location>
</feature>
<dbReference type="EMBL" id="CDHN01000002">
    <property type="protein sequence ID" value="CEJ89444.1"/>
    <property type="molecule type" value="Genomic_DNA"/>
</dbReference>